<proteinExistence type="predicted"/>
<sequence length="412" mass="46489">LRLQQKSQEISEQRTLRFETQRDVDRIENDIAHIDQDIKRLASEVTNLDAAHRELKEKNAGIKSEIVQVENHIAELNVEIKNLRSTLDRETFAAQASQDRLSQFNQKIENYKTSLMDLVAREARYKNICQTSSTNKENLKRQLNRIDEDERIAGKKEVALIKEETNSAIKEKADLIRQTDILGEQLLEKTDQLGHQVKSVQAMEFKHNQARSRYSTLKKMEENFEWYRDGVRAIMKAQRPTSKDPTSPQSEAGNHLGVNVTGLMADIIIPEPSFETAVEAVLGESLQYILVEDQKSSIGSIQYLQKTGAGRSGFIPMSSVRSMESDPKIRPEPSKMLLNHITVKSGFKKIADALLGHVIVTDDPKEAIDIWNRNGSLQTIVTKEGDVISHQGVITGGCKEKLAGILAKKHEL</sequence>
<dbReference type="SMART" id="SM00968">
    <property type="entry name" value="SMC_hinge"/>
    <property type="match status" value="1"/>
</dbReference>
<dbReference type="PANTHER" id="PTHR18937">
    <property type="entry name" value="STRUCTURAL MAINTENANCE OF CHROMOSOMES SMC FAMILY MEMBER"/>
    <property type="match status" value="1"/>
</dbReference>
<keyword evidence="1" id="KW-0175">Coiled coil</keyword>
<organism evidence="3">
    <name type="scientific">marine sediment metagenome</name>
    <dbReference type="NCBI Taxonomy" id="412755"/>
    <lineage>
        <taxon>unclassified sequences</taxon>
        <taxon>metagenomes</taxon>
        <taxon>ecological metagenomes</taxon>
    </lineage>
</organism>
<dbReference type="InterPro" id="IPR010935">
    <property type="entry name" value="SMC_hinge"/>
</dbReference>
<dbReference type="Gene3D" id="1.10.287.1490">
    <property type="match status" value="1"/>
</dbReference>
<accession>A0A0F8YRE7</accession>
<dbReference type="AlphaFoldDB" id="A0A0F8YRE7"/>
<dbReference type="InterPro" id="IPR036277">
    <property type="entry name" value="SMC_hinge_sf"/>
</dbReference>
<dbReference type="EMBL" id="LAZR01051968">
    <property type="protein sequence ID" value="KKK84008.1"/>
    <property type="molecule type" value="Genomic_DNA"/>
</dbReference>
<dbReference type="GO" id="GO:0051276">
    <property type="term" value="P:chromosome organization"/>
    <property type="evidence" value="ECO:0007669"/>
    <property type="project" value="InterPro"/>
</dbReference>
<evidence type="ECO:0000313" key="3">
    <source>
        <dbReference type="EMBL" id="KKK84008.1"/>
    </source>
</evidence>
<feature type="non-terminal residue" evidence="3">
    <location>
        <position position="412"/>
    </location>
</feature>
<evidence type="ECO:0000256" key="1">
    <source>
        <dbReference type="SAM" id="Coils"/>
    </source>
</evidence>
<feature type="domain" description="SMC hinge" evidence="2">
    <location>
        <begin position="258"/>
        <end position="371"/>
    </location>
</feature>
<feature type="non-terminal residue" evidence="3">
    <location>
        <position position="1"/>
    </location>
</feature>
<dbReference type="Pfam" id="PF06470">
    <property type="entry name" value="SMC_hinge"/>
    <property type="match status" value="1"/>
</dbReference>
<reference evidence="3" key="1">
    <citation type="journal article" date="2015" name="Nature">
        <title>Complex archaea that bridge the gap between prokaryotes and eukaryotes.</title>
        <authorList>
            <person name="Spang A."/>
            <person name="Saw J.H."/>
            <person name="Jorgensen S.L."/>
            <person name="Zaremba-Niedzwiedzka K."/>
            <person name="Martijn J."/>
            <person name="Lind A.E."/>
            <person name="van Eijk R."/>
            <person name="Schleper C."/>
            <person name="Guy L."/>
            <person name="Ettema T.J."/>
        </authorList>
    </citation>
    <scope>NUCLEOTIDE SEQUENCE</scope>
</reference>
<dbReference type="SUPFAM" id="SSF75553">
    <property type="entry name" value="Smc hinge domain"/>
    <property type="match status" value="1"/>
</dbReference>
<gene>
    <name evidence="3" type="ORF">LCGC14_2787670</name>
</gene>
<feature type="coiled-coil region" evidence="1">
    <location>
        <begin position="24"/>
        <end position="149"/>
    </location>
</feature>
<comment type="caution">
    <text evidence="3">The sequence shown here is derived from an EMBL/GenBank/DDBJ whole genome shotgun (WGS) entry which is preliminary data.</text>
</comment>
<dbReference type="GO" id="GO:0005524">
    <property type="term" value="F:ATP binding"/>
    <property type="evidence" value="ECO:0007669"/>
    <property type="project" value="InterPro"/>
</dbReference>
<evidence type="ECO:0000259" key="2">
    <source>
        <dbReference type="SMART" id="SM00968"/>
    </source>
</evidence>
<dbReference type="Gene3D" id="3.30.70.1620">
    <property type="match status" value="1"/>
</dbReference>
<name>A0A0F8YRE7_9ZZZZ</name>
<dbReference type="GO" id="GO:0005694">
    <property type="term" value="C:chromosome"/>
    <property type="evidence" value="ECO:0007669"/>
    <property type="project" value="InterPro"/>
</dbReference>
<dbReference type="Gene3D" id="1.20.1060.20">
    <property type="match status" value="1"/>
</dbReference>
<protein>
    <recommendedName>
        <fullName evidence="2">SMC hinge domain-containing protein</fullName>
    </recommendedName>
</protein>